<keyword evidence="3" id="KW-1185">Reference proteome</keyword>
<dbReference type="InterPro" id="IPR007804">
    <property type="entry name" value="GvpG"/>
</dbReference>
<dbReference type="Proteomes" id="UP000576393">
    <property type="component" value="Unassembled WGS sequence"/>
</dbReference>
<gene>
    <name evidence="2" type="ORF">HDA43_005586</name>
</gene>
<dbReference type="Pfam" id="PF05120">
    <property type="entry name" value="GvpG"/>
    <property type="match status" value="1"/>
</dbReference>
<comment type="caution">
    <text evidence="2">The sequence shown here is derived from an EMBL/GenBank/DDBJ whole genome shotgun (WGS) entry which is preliminary data.</text>
</comment>
<reference evidence="2 3" key="1">
    <citation type="submission" date="2020-07" db="EMBL/GenBank/DDBJ databases">
        <title>Sequencing the genomes of 1000 actinobacteria strains.</title>
        <authorList>
            <person name="Klenk H.-P."/>
        </authorList>
    </citation>
    <scope>NUCLEOTIDE SEQUENCE [LARGE SCALE GENOMIC DNA]</scope>
    <source>
        <strain evidence="2 3">DSM 45763</strain>
    </source>
</reference>
<name>A0A852V4G9_9ACTN</name>
<evidence type="ECO:0000313" key="2">
    <source>
        <dbReference type="EMBL" id="NYF43359.1"/>
    </source>
</evidence>
<evidence type="ECO:0000313" key="3">
    <source>
        <dbReference type="Proteomes" id="UP000576393"/>
    </source>
</evidence>
<protein>
    <submittedName>
        <fullName evidence="2">Transcription initiation factor TFIIIB Brf1 subunit/transcription initiation factor TFIIB</fullName>
    </submittedName>
</protein>
<accession>A0A852V4G9</accession>
<dbReference type="RefSeq" id="WP_179826819.1">
    <property type="nucleotide sequence ID" value="NZ_JACCCO010000003.1"/>
</dbReference>
<feature type="region of interest" description="Disordered" evidence="1">
    <location>
        <begin position="72"/>
        <end position="91"/>
    </location>
</feature>
<sequence length="91" mass="10289">MDLLFDLTVGLPLLPLRALVKIAEVIQDQAEMELHHPAAVRRQLEDLEEARRSGEISEEEERQAMTEILERMVTQPGLPRGAPAPYDGEEE</sequence>
<dbReference type="AlphaFoldDB" id="A0A852V4G9"/>
<proteinExistence type="predicted"/>
<organism evidence="2 3">
    <name type="scientific">Streptosporangium sandarakinum</name>
    <dbReference type="NCBI Taxonomy" id="1260955"/>
    <lineage>
        <taxon>Bacteria</taxon>
        <taxon>Bacillati</taxon>
        <taxon>Actinomycetota</taxon>
        <taxon>Actinomycetes</taxon>
        <taxon>Streptosporangiales</taxon>
        <taxon>Streptosporangiaceae</taxon>
        <taxon>Streptosporangium</taxon>
    </lineage>
</organism>
<dbReference type="EMBL" id="JACCCO010000003">
    <property type="protein sequence ID" value="NYF43359.1"/>
    <property type="molecule type" value="Genomic_DNA"/>
</dbReference>
<evidence type="ECO:0000256" key="1">
    <source>
        <dbReference type="SAM" id="MobiDB-lite"/>
    </source>
</evidence>